<organism evidence="1 2">
    <name type="scientific">Chitinophaga eiseniae</name>
    <dbReference type="NCBI Taxonomy" id="634771"/>
    <lineage>
        <taxon>Bacteria</taxon>
        <taxon>Pseudomonadati</taxon>
        <taxon>Bacteroidota</taxon>
        <taxon>Chitinophagia</taxon>
        <taxon>Chitinophagales</taxon>
        <taxon>Chitinophagaceae</taxon>
        <taxon>Chitinophaga</taxon>
    </lineage>
</organism>
<name>A0A1T4U2T4_9BACT</name>
<dbReference type="Proteomes" id="UP000190367">
    <property type="component" value="Unassembled WGS sequence"/>
</dbReference>
<evidence type="ECO:0000313" key="2">
    <source>
        <dbReference type="Proteomes" id="UP000190367"/>
    </source>
</evidence>
<sequence>MIQQTSFSIYNSSDSDMEIIHEPEGFVYTLPIQEEIVIVTDSCLNSVQIKISSEENKIVVAILDEKSLYSVMYKGEDVFKNYL</sequence>
<dbReference type="STRING" id="634771.SAMN04488128_10890"/>
<dbReference type="AlphaFoldDB" id="A0A1T4U2T4"/>
<reference evidence="2" key="1">
    <citation type="submission" date="2017-02" db="EMBL/GenBank/DDBJ databases">
        <authorList>
            <person name="Varghese N."/>
            <person name="Submissions S."/>
        </authorList>
    </citation>
    <scope>NUCLEOTIDE SEQUENCE [LARGE SCALE GENOMIC DNA]</scope>
    <source>
        <strain evidence="2">DSM 22224</strain>
    </source>
</reference>
<evidence type="ECO:0000313" key="1">
    <source>
        <dbReference type="EMBL" id="SKA47065.1"/>
    </source>
</evidence>
<proteinExistence type="predicted"/>
<dbReference type="RefSeq" id="WP_078673145.1">
    <property type="nucleotide sequence ID" value="NZ_FUWZ01000008.1"/>
</dbReference>
<gene>
    <name evidence="1" type="ORF">SAMN04488128_10890</name>
</gene>
<dbReference type="OrthoDB" id="680580at2"/>
<dbReference type="EMBL" id="FUWZ01000008">
    <property type="protein sequence ID" value="SKA47065.1"/>
    <property type="molecule type" value="Genomic_DNA"/>
</dbReference>
<keyword evidence="2" id="KW-1185">Reference proteome</keyword>
<accession>A0A1T4U2T4</accession>
<protein>
    <submittedName>
        <fullName evidence="1">Uncharacterized protein</fullName>
    </submittedName>
</protein>